<keyword evidence="5" id="KW-0812">Transmembrane</keyword>
<evidence type="ECO:0000259" key="6">
    <source>
        <dbReference type="PROSITE" id="PS50111"/>
    </source>
</evidence>
<evidence type="ECO:0000256" key="2">
    <source>
        <dbReference type="ARBA" id="ARBA00029447"/>
    </source>
</evidence>
<feature type="transmembrane region" description="Helical" evidence="5">
    <location>
        <begin position="67"/>
        <end position="91"/>
    </location>
</feature>
<dbReference type="SUPFAM" id="SSF58104">
    <property type="entry name" value="Methyl-accepting chemotaxis protein (MCP) signaling domain"/>
    <property type="match status" value="1"/>
</dbReference>
<feature type="transmembrane region" description="Helical" evidence="5">
    <location>
        <begin position="112"/>
        <end position="130"/>
    </location>
</feature>
<dbReference type="PANTHER" id="PTHR43531:SF11">
    <property type="entry name" value="METHYL-ACCEPTING CHEMOTAXIS PROTEIN 3"/>
    <property type="match status" value="1"/>
</dbReference>
<dbReference type="Proteomes" id="UP000093482">
    <property type="component" value="Unassembled WGS sequence"/>
</dbReference>
<dbReference type="Gene3D" id="1.10.287.950">
    <property type="entry name" value="Methyl-accepting chemotaxis protein"/>
    <property type="match status" value="1"/>
</dbReference>
<evidence type="ECO:0000256" key="4">
    <source>
        <dbReference type="SAM" id="Coils"/>
    </source>
</evidence>
<feature type="transmembrane region" description="Helical" evidence="5">
    <location>
        <begin position="41"/>
        <end position="61"/>
    </location>
</feature>
<accession>A0A1C0YB51</accession>
<dbReference type="PROSITE" id="PS50111">
    <property type="entry name" value="CHEMOTAXIS_TRANSDUC_2"/>
    <property type="match status" value="1"/>
</dbReference>
<evidence type="ECO:0000256" key="3">
    <source>
        <dbReference type="PROSITE-ProRule" id="PRU00284"/>
    </source>
</evidence>
<keyword evidence="1" id="KW-0145">Chemotaxis</keyword>
<dbReference type="PANTHER" id="PTHR43531">
    <property type="entry name" value="PROTEIN ICFG"/>
    <property type="match status" value="1"/>
</dbReference>
<feature type="transmembrane region" description="Helical" evidence="5">
    <location>
        <begin position="16"/>
        <end position="34"/>
    </location>
</feature>
<dbReference type="SMART" id="SM00283">
    <property type="entry name" value="MA"/>
    <property type="match status" value="1"/>
</dbReference>
<proteinExistence type="inferred from homology"/>
<evidence type="ECO:0000313" key="8">
    <source>
        <dbReference type="Proteomes" id="UP000093482"/>
    </source>
</evidence>
<feature type="coiled-coil region" evidence="4">
    <location>
        <begin position="170"/>
        <end position="204"/>
    </location>
</feature>
<keyword evidence="5" id="KW-1133">Transmembrane helix</keyword>
<dbReference type="GO" id="GO:0007165">
    <property type="term" value="P:signal transduction"/>
    <property type="evidence" value="ECO:0007669"/>
    <property type="project" value="UniProtKB-KW"/>
</dbReference>
<dbReference type="Pfam" id="PF00015">
    <property type="entry name" value="MCPsignal"/>
    <property type="match status" value="1"/>
</dbReference>
<keyword evidence="8" id="KW-1185">Reference proteome</keyword>
<dbReference type="AlphaFoldDB" id="A0A1C0YB51"/>
<dbReference type="EMBL" id="MATO01000078">
    <property type="protein sequence ID" value="OCS84402.1"/>
    <property type="molecule type" value="Genomic_DNA"/>
</dbReference>
<evidence type="ECO:0000256" key="5">
    <source>
        <dbReference type="SAM" id="Phobius"/>
    </source>
</evidence>
<dbReference type="GO" id="GO:0004888">
    <property type="term" value="F:transmembrane signaling receptor activity"/>
    <property type="evidence" value="ECO:0007669"/>
    <property type="project" value="TreeGrafter"/>
</dbReference>
<evidence type="ECO:0000313" key="7">
    <source>
        <dbReference type="EMBL" id="OCS84402.1"/>
    </source>
</evidence>
<comment type="similarity">
    <text evidence="2">Belongs to the methyl-accepting chemotaxis (MCP) protein family.</text>
</comment>
<keyword evidence="4" id="KW-0175">Coiled coil</keyword>
<keyword evidence="3" id="KW-0807">Transducer</keyword>
<evidence type="ECO:0000256" key="1">
    <source>
        <dbReference type="ARBA" id="ARBA00022500"/>
    </source>
</evidence>
<organism evidence="7 8">
    <name type="scientific">Caryophanon latum</name>
    <dbReference type="NCBI Taxonomy" id="33977"/>
    <lineage>
        <taxon>Bacteria</taxon>
        <taxon>Bacillati</taxon>
        <taxon>Bacillota</taxon>
        <taxon>Bacilli</taxon>
        <taxon>Bacillales</taxon>
        <taxon>Caryophanaceae</taxon>
        <taxon>Caryophanon</taxon>
    </lineage>
</organism>
<protein>
    <recommendedName>
        <fullName evidence="6">Methyl-accepting transducer domain-containing protein</fullName>
    </recommendedName>
</protein>
<dbReference type="RefSeq" id="WP_066466475.1">
    <property type="nucleotide sequence ID" value="NZ_MATO01000078.1"/>
</dbReference>
<dbReference type="InterPro" id="IPR004089">
    <property type="entry name" value="MCPsignal_dom"/>
</dbReference>
<name>A0A1C0YB51_9BACL</name>
<feature type="transmembrane region" description="Helical" evidence="5">
    <location>
        <begin position="142"/>
        <end position="159"/>
    </location>
</feature>
<keyword evidence="5" id="KW-0472">Membrane</keyword>
<dbReference type="InterPro" id="IPR051310">
    <property type="entry name" value="MCP_chemotaxis"/>
</dbReference>
<gene>
    <name evidence="7" type="ORF">A6K76_03165</name>
</gene>
<dbReference type="OrthoDB" id="2166737at2"/>
<feature type="domain" description="Methyl-accepting transducer" evidence="6">
    <location>
        <begin position="211"/>
        <end position="468"/>
    </location>
</feature>
<reference evidence="7 8" key="1">
    <citation type="submission" date="2016-07" db="EMBL/GenBank/DDBJ databases">
        <title>Caryophanon latum genome sequencing.</title>
        <authorList>
            <person name="Verma A."/>
            <person name="Pal Y."/>
            <person name="Krishnamurthi S."/>
        </authorList>
    </citation>
    <scope>NUCLEOTIDE SEQUENCE [LARGE SCALE GENOMIC DNA]</scope>
    <source>
        <strain evidence="7 8">DSM 14151</strain>
    </source>
</reference>
<dbReference type="GO" id="GO:0006935">
    <property type="term" value="P:chemotaxis"/>
    <property type="evidence" value="ECO:0007669"/>
    <property type="project" value="UniProtKB-KW"/>
</dbReference>
<comment type="caution">
    <text evidence="7">The sequence shown here is derived from an EMBL/GenBank/DDBJ whole genome shotgun (WGS) entry which is preliminary data.</text>
</comment>
<sequence>MEGVHFSFNTKKVHKLNLQITCFMVTLIVAPLLIKNGFAQSTLYIIASASVLICAFLNYFLKHADSVKALLFAALPGAVVFGLFILDGFAINKHYFMFITVIMAAIYFNRKILLTYGVCINIFIVTLYVFAPEKLLGETYTFTIFMIEFFVYNGIFYMLNKLNEWGGELIASLQKREEETSKLLQEAQELVHKIEKSANTLGAETDEVKGTSNSLAIVSDAILNSTQQISQSIQGEATSILVMHDMMHESQSELAQTVHLSEEAMQHSQQVNEQLAKNEQHVYEVTKQMDELSNSMNVTVHTMDDLQMSLQEVNQLLNAIKNIADQTNLLALNAAIEASRAGEHGKGFAVVADEVRKLAEESAVTASQITEVTSQLFGKSSVAQQQSMRGQAIAVEGQQLLEEIANLFNDVKHSSDLSNANMQQSVQAIQNVSDQFTHLLNEIDVLSAMSQQNSAATEEIVSSISEEHKLLEAIGEATGRLQTLNRELIQLTK</sequence>
<dbReference type="GO" id="GO:0005886">
    <property type="term" value="C:plasma membrane"/>
    <property type="evidence" value="ECO:0007669"/>
    <property type="project" value="TreeGrafter"/>
</dbReference>